<dbReference type="GO" id="GO:0016301">
    <property type="term" value="F:kinase activity"/>
    <property type="evidence" value="ECO:0007669"/>
    <property type="project" value="UniProtKB-KW"/>
</dbReference>
<evidence type="ECO:0000259" key="9">
    <source>
        <dbReference type="Pfam" id="PF02224"/>
    </source>
</evidence>
<dbReference type="SUPFAM" id="SSF52540">
    <property type="entry name" value="P-loop containing nucleoside triphosphate hydrolases"/>
    <property type="match status" value="1"/>
</dbReference>
<proteinExistence type="inferred from homology"/>
<evidence type="ECO:0000256" key="5">
    <source>
        <dbReference type="ARBA" id="ARBA00022840"/>
    </source>
</evidence>
<evidence type="ECO:0000256" key="4">
    <source>
        <dbReference type="ARBA" id="ARBA00022777"/>
    </source>
</evidence>
<comment type="subcellular location">
    <subcellularLocation>
        <location evidence="8">Cytoplasm</location>
    </subcellularLocation>
</comment>
<reference evidence="10 11" key="1">
    <citation type="submission" date="2023-01" db="EMBL/GenBank/DDBJ databases">
        <title>Novel species of the genus Asticcacaulis isolated from rivers.</title>
        <authorList>
            <person name="Lu H."/>
        </authorList>
    </citation>
    <scope>NUCLEOTIDE SEQUENCE [LARGE SCALE GENOMIC DNA]</scope>
    <source>
        <strain evidence="10 11">BYS171W</strain>
    </source>
</reference>
<dbReference type="EC" id="2.7.4.25" evidence="8"/>
<keyword evidence="3 8" id="KW-0547">Nucleotide-binding</keyword>
<feature type="binding site" evidence="8">
    <location>
        <begin position="12"/>
        <end position="20"/>
    </location>
    <ligand>
        <name>ATP</name>
        <dbReference type="ChEBI" id="CHEBI:30616"/>
    </ligand>
</feature>
<dbReference type="InterPro" id="IPR003136">
    <property type="entry name" value="Cytidylate_kin"/>
</dbReference>
<dbReference type="HAMAP" id="MF_00238">
    <property type="entry name" value="Cytidyl_kinase_type1"/>
    <property type="match status" value="1"/>
</dbReference>
<comment type="similarity">
    <text evidence="1 8">Belongs to the cytidylate kinase family. Type 1 subfamily.</text>
</comment>
<comment type="catalytic activity">
    <reaction evidence="7 8">
        <text>CMP + ATP = CDP + ADP</text>
        <dbReference type="Rhea" id="RHEA:11600"/>
        <dbReference type="ChEBI" id="CHEBI:30616"/>
        <dbReference type="ChEBI" id="CHEBI:58069"/>
        <dbReference type="ChEBI" id="CHEBI:60377"/>
        <dbReference type="ChEBI" id="CHEBI:456216"/>
        <dbReference type="EC" id="2.7.4.25"/>
    </reaction>
</comment>
<dbReference type="Proteomes" id="UP001214854">
    <property type="component" value="Unassembled WGS sequence"/>
</dbReference>
<evidence type="ECO:0000256" key="8">
    <source>
        <dbReference type="HAMAP-Rule" id="MF_00238"/>
    </source>
</evidence>
<keyword evidence="11" id="KW-1185">Reference proteome</keyword>
<keyword evidence="5 8" id="KW-0067">ATP-binding</keyword>
<evidence type="ECO:0000313" key="11">
    <source>
        <dbReference type="Proteomes" id="UP001214854"/>
    </source>
</evidence>
<evidence type="ECO:0000256" key="3">
    <source>
        <dbReference type="ARBA" id="ARBA00022741"/>
    </source>
</evidence>
<dbReference type="Pfam" id="PF02224">
    <property type="entry name" value="Cytidylate_kin"/>
    <property type="match status" value="1"/>
</dbReference>
<gene>
    <name evidence="8 10" type="primary">cmk</name>
    <name evidence="10" type="ORF">PQU92_06640</name>
</gene>
<name>A0ABT5HSA2_9CAUL</name>
<dbReference type="InterPro" id="IPR027417">
    <property type="entry name" value="P-loop_NTPase"/>
</dbReference>
<keyword evidence="2 8" id="KW-0808">Transferase</keyword>
<dbReference type="NCBIfam" id="TIGR00017">
    <property type="entry name" value="cmk"/>
    <property type="match status" value="1"/>
</dbReference>
<accession>A0ABT5HSA2</accession>
<evidence type="ECO:0000256" key="2">
    <source>
        <dbReference type="ARBA" id="ARBA00022679"/>
    </source>
</evidence>
<comment type="caution">
    <text evidence="10">The sequence shown here is derived from an EMBL/GenBank/DDBJ whole genome shotgun (WGS) entry which is preliminary data.</text>
</comment>
<evidence type="ECO:0000313" key="10">
    <source>
        <dbReference type="EMBL" id="MDC7682945.1"/>
    </source>
</evidence>
<comment type="catalytic activity">
    <reaction evidence="6 8">
        <text>dCMP + ATP = dCDP + ADP</text>
        <dbReference type="Rhea" id="RHEA:25094"/>
        <dbReference type="ChEBI" id="CHEBI:30616"/>
        <dbReference type="ChEBI" id="CHEBI:57566"/>
        <dbReference type="ChEBI" id="CHEBI:58593"/>
        <dbReference type="ChEBI" id="CHEBI:456216"/>
        <dbReference type="EC" id="2.7.4.25"/>
    </reaction>
</comment>
<evidence type="ECO:0000256" key="6">
    <source>
        <dbReference type="ARBA" id="ARBA00047615"/>
    </source>
</evidence>
<dbReference type="Gene3D" id="3.40.50.300">
    <property type="entry name" value="P-loop containing nucleotide triphosphate hydrolases"/>
    <property type="match status" value="1"/>
</dbReference>
<evidence type="ECO:0000256" key="1">
    <source>
        <dbReference type="ARBA" id="ARBA00009427"/>
    </source>
</evidence>
<organism evidence="10 11">
    <name type="scientific">Asticcacaulis aquaticus</name>
    <dbReference type="NCBI Taxonomy" id="2984212"/>
    <lineage>
        <taxon>Bacteria</taxon>
        <taxon>Pseudomonadati</taxon>
        <taxon>Pseudomonadota</taxon>
        <taxon>Alphaproteobacteria</taxon>
        <taxon>Caulobacterales</taxon>
        <taxon>Caulobacteraceae</taxon>
        <taxon>Asticcacaulis</taxon>
    </lineage>
</organism>
<dbReference type="RefSeq" id="WP_272747431.1">
    <property type="nucleotide sequence ID" value="NZ_JAQQKX010000004.1"/>
</dbReference>
<evidence type="ECO:0000256" key="7">
    <source>
        <dbReference type="ARBA" id="ARBA00048478"/>
    </source>
</evidence>
<keyword evidence="8" id="KW-0963">Cytoplasm</keyword>
<protein>
    <recommendedName>
        <fullName evidence="8">Cytidylate kinase</fullName>
        <shortName evidence="8">CK</shortName>
        <ecNumber evidence="8">2.7.4.25</ecNumber>
    </recommendedName>
    <alternativeName>
        <fullName evidence="8">Cytidine monophosphate kinase</fullName>
        <shortName evidence="8">CMP kinase</shortName>
    </alternativeName>
</protein>
<dbReference type="EMBL" id="JAQQKX010000004">
    <property type="protein sequence ID" value="MDC7682945.1"/>
    <property type="molecule type" value="Genomic_DNA"/>
</dbReference>
<sequence length="214" mass="23047">MTHKPLLIAFDGPAASGKGTLAAVIARDHGLPMLDTGLIYRAVGFLRAQKGLTLHDVDALAELALTLDLSVLDNPALRGREAGEWASQVAAIPEVRAALKQFQVDFAHQPSGAVLDGRDIGTVIAPHAPVKIFVTAAPEVRARRRWLQLVKDDPALTFEAVLDDIRLRDERDSSRASAPLEMAEDAVLLDTTDLGIEAAIELARNIVKDRRDAA</sequence>
<feature type="domain" description="Cytidylate kinase" evidence="9">
    <location>
        <begin position="8"/>
        <end position="207"/>
    </location>
</feature>
<dbReference type="CDD" id="cd02020">
    <property type="entry name" value="CMPK"/>
    <property type="match status" value="1"/>
</dbReference>
<keyword evidence="4 8" id="KW-0418">Kinase</keyword>
<dbReference type="InterPro" id="IPR011994">
    <property type="entry name" value="Cytidylate_kinase_dom"/>
</dbReference>